<reference evidence="1" key="1">
    <citation type="submission" date="2007-06" db="EMBL/GenBank/DDBJ databases">
        <title>Complete sequence of Methanococcus vannielii SB.</title>
        <authorList>
            <consortium name="US DOE Joint Genome Institute"/>
            <person name="Copeland A."/>
            <person name="Lucas S."/>
            <person name="Lapidus A."/>
            <person name="Barry K."/>
            <person name="Glavina del Rio T."/>
            <person name="Dalin E."/>
            <person name="Tice H."/>
            <person name="Pitluck S."/>
            <person name="Chain P."/>
            <person name="Malfatti S."/>
            <person name="Shin M."/>
            <person name="Vergez L."/>
            <person name="Schmutz J."/>
            <person name="Larimer F."/>
            <person name="Land M."/>
            <person name="Hauser L."/>
            <person name="Kyrpides N."/>
            <person name="Anderson I."/>
            <person name="Sieprawska-Lupa M."/>
            <person name="Whitman W.B."/>
            <person name="Richardson P."/>
        </authorList>
    </citation>
    <scope>NUCLEOTIDE SEQUENCE [LARGE SCALE GENOMIC DNA]</scope>
    <source>
        <strain evidence="1">SB</strain>
    </source>
</reference>
<name>A6UPN8_METVS</name>
<dbReference type="STRING" id="406327.Mevan_0553"/>
<dbReference type="HOGENOM" id="CLU_061181_0_0_2"/>
<dbReference type="GeneID" id="5325980"/>
<keyword evidence="2" id="KW-1185">Reference proteome</keyword>
<dbReference type="Gene3D" id="3.40.50.620">
    <property type="entry name" value="HUPs"/>
    <property type="match status" value="1"/>
</dbReference>
<dbReference type="KEGG" id="mvn:Mevan_0553"/>
<dbReference type="PIRSF" id="PIRSF006661">
    <property type="entry name" value="PP-lp_UCP006661"/>
    <property type="match status" value="1"/>
</dbReference>
<gene>
    <name evidence="1" type="ordered locus">Mevan_0553</name>
</gene>
<dbReference type="SUPFAM" id="SSF52402">
    <property type="entry name" value="Adenine nucleotide alpha hydrolases-like"/>
    <property type="match status" value="1"/>
</dbReference>
<dbReference type="Pfam" id="PF24167">
    <property type="entry name" value="DUF7411"/>
    <property type="match status" value="1"/>
</dbReference>
<accession>A6UPN8</accession>
<dbReference type="NCBIfam" id="TIGR00268">
    <property type="entry name" value="ATP-dependent sacrificial sulfur transferase LarE"/>
    <property type="match status" value="1"/>
</dbReference>
<dbReference type="InterPro" id="IPR055834">
    <property type="entry name" value="DUF7411"/>
</dbReference>
<dbReference type="eggNOG" id="arCOG00043">
    <property type="taxonomic scope" value="Archaea"/>
</dbReference>
<dbReference type="EMBL" id="CP000742">
    <property type="protein sequence ID" value="ABR54460.1"/>
    <property type="molecule type" value="Genomic_DNA"/>
</dbReference>
<dbReference type="InterPro" id="IPR014729">
    <property type="entry name" value="Rossmann-like_a/b/a_fold"/>
</dbReference>
<dbReference type="RefSeq" id="WP_011972363.1">
    <property type="nucleotide sequence ID" value="NC_009634.1"/>
</dbReference>
<evidence type="ECO:0000313" key="2">
    <source>
        <dbReference type="Proteomes" id="UP000001107"/>
    </source>
</evidence>
<sequence length="257" mass="29881">MDDTLNLTKKYEDLKNFFKGKNVVVAYSGGVDSTLISKISSEITDTIAVTIDNSFFSKETIKKAETRAKLFKIPQKTVKINYLTENVSKDIKNRCYNCKAKIAEELLKIKNELNYDIIVDGTIYDDIFEDRPGIKAFKEKGIISPLLELKFTKKEVLFLSEYLNLEIPLKDTCMATRILSQPISLEKMNRSYVAEEFIKSKFHIKNYLRVRHFENIAIIEINKNESKILLEIENIDMINKELKKIGFKKVTFDFEFK</sequence>
<protein>
    <submittedName>
        <fullName evidence="1">Uncharacterized protein</fullName>
    </submittedName>
</protein>
<dbReference type="InterPro" id="IPR052188">
    <property type="entry name" value="Ni-pincer_cofactor_biosynth"/>
</dbReference>
<proteinExistence type="predicted"/>
<dbReference type="AlphaFoldDB" id="A6UPN8"/>
<dbReference type="OrthoDB" id="61764at2157"/>
<dbReference type="PANTHER" id="PTHR43169">
    <property type="entry name" value="EXSB FAMILY PROTEIN"/>
    <property type="match status" value="1"/>
</dbReference>
<evidence type="ECO:0000313" key="1">
    <source>
        <dbReference type="EMBL" id="ABR54460.1"/>
    </source>
</evidence>
<dbReference type="PANTHER" id="PTHR43169:SF2">
    <property type="entry name" value="NAD_GMP SYNTHASE DOMAIN-CONTAINING PROTEIN"/>
    <property type="match status" value="1"/>
</dbReference>
<organism evidence="1 2">
    <name type="scientific">Methanococcus vannielii (strain ATCC 35089 / DSM 1224 / JCM 13029 / OCM 148 / SB)</name>
    <dbReference type="NCBI Taxonomy" id="406327"/>
    <lineage>
        <taxon>Archaea</taxon>
        <taxon>Methanobacteriati</taxon>
        <taxon>Methanobacteriota</taxon>
        <taxon>Methanomada group</taxon>
        <taxon>Methanococci</taxon>
        <taxon>Methanococcales</taxon>
        <taxon>Methanococcaceae</taxon>
        <taxon>Methanococcus</taxon>
    </lineage>
</organism>
<dbReference type="Proteomes" id="UP000001107">
    <property type="component" value="Chromosome"/>
</dbReference>
<dbReference type="GO" id="GO:0016783">
    <property type="term" value="F:sulfurtransferase activity"/>
    <property type="evidence" value="ECO:0007669"/>
    <property type="project" value="InterPro"/>
</dbReference>
<dbReference type="InterPro" id="IPR005232">
    <property type="entry name" value="LarE"/>
</dbReference>